<dbReference type="Pfam" id="PF02631">
    <property type="entry name" value="RecX_HTH2"/>
    <property type="match status" value="1"/>
</dbReference>
<dbReference type="InterPro" id="IPR003783">
    <property type="entry name" value="Regulatory_RecX"/>
</dbReference>
<comment type="similarity">
    <text evidence="2 5">Belongs to the RecX family.</text>
</comment>
<organism evidence="9 10">
    <name type="scientific">Pseudonocardia petroleophila</name>
    <dbReference type="NCBI Taxonomy" id="37331"/>
    <lineage>
        <taxon>Bacteria</taxon>
        <taxon>Bacillati</taxon>
        <taxon>Actinomycetota</taxon>
        <taxon>Actinomycetes</taxon>
        <taxon>Pseudonocardiales</taxon>
        <taxon>Pseudonocardiaceae</taxon>
        <taxon>Pseudonocardia</taxon>
    </lineage>
</organism>
<evidence type="ECO:0000256" key="3">
    <source>
        <dbReference type="ARBA" id="ARBA00018111"/>
    </source>
</evidence>
<evidence type="ECO:0000256" key="5">
    <source>
        <dbReference type="HAMAP-Rule" id="MF_01114"/>
    </source>
</evidence>
<dbReference type="InterPro" id="IPR053926">
    <property type="entry name" value="RecX_HTH_1st"/>
</dbReference>
<evidence type="ECO:0000313" key="10">
    <source>
        <dbReference type="Proteomes" id="UP000515728"/>
    </source>
</evidence>
<dbReference type="EMBL" id="CP060131">
    <property type="protein sequence ID" value="QNG55660.1"/>
    <property type="molecule type" value="Genomic_DNA"/>
</dbReference>
<feature type="domain" description="RecX second three-helical" evidence="7">
    <location>
        <begin position="152"/>
        <end position="193"/>
    </location>
</feature>
<gene>
    <name evidence="5" type="primary">recX</name>
    <name evidence="9" type="ORF">H6H00_16875</name>
</gene>
<evidence type="ECO:0000259" key="8">
    <source>
        <dbReference type="Pfam" id="PF21982"/>
    </source>
</evidence>
<dbReference type="Gene3D" id="1.10.10.10">
    <property type="entry name" value="Winged helix-like DNA-binding domain superfamily/Winged helix DNA-binding domain"/>
    <property type="match status" value="2"/>
</dbReference>
<dbReference type="Pfam" id="PF21982">
    <property type="entry name" value="RecX_HTH1"/>
    <property type="match status" value="1"/>
</dbReference>
<evidence type="ECO:0000256" key="2">
    <source>
        <dbReference type="ARBA" id="ARBA00009695"/>
    </source>
</evidence>
<dbReference type="GO" id="GO:0005737">
    <property type="term" value="C:cytoplasm"/>
    <property type="evidence" value="ECO:0007669"/>
    <property type="project" value="UniProtKB-SubCell"/>
</dbReference>
<dbReference type="PANTHER" id="PTHR33602">
    <property type="entry name" value="REGULATORY PROTEIN RECX FAMILY PROTEIN"/>
    <property type="match status" value="1"/>
</dbReference>
<dbReference type="Proteomes" id="UP000515728">
    <property type="component" value="Chromosome"/>
</dbReference>
<keyword evidence="10" id="KW-1185">Reference proteome</keyword>
<evidence type="ECO:0000256" key="4">
    <source>
        <dbReference type="ARBA" id="ARBA00022490"/>
    </source>
</evidence>
<reference evidence="9 10" key="1">
    <citation type="submission" date="2020-08" db="EMBL/GenBank/DDBJ databases">
        <authorList>
            <person name="Mo P."/>
        </authorList>
    </citation>
    <scope>NUCLEOTIDE SEQUENCE [LARGE SCALE GENOMIC DNA]</scope>
    <source>
        <strain evidence="9 10">CGMCC 4.1532</strain>
    </source>
</reference>
<evidence type="ECO:0000313" key="9">
    <source>
        <dbReference type="EMBL" id="QNG55660.1"/>
    </source>
</evidence>
<name>A0A7G7MS99_9PSEU</name>
<comment type="function">
    <text evidence="5">Modulates RecA activity.</text>
</comment>
<dbReference type="InterPro" id="IPR036388">
    <property type="entry name" value="WH-like_DNA-bd_sf"/>
</dbReference>
<accession>A0A7G7MS99</accession>
<sequence length="266" mass="28496">MAGLQVPEVAPSAAPRTARFGEGGRSGSPSRRGARGGAARARREAPGTSGSAARRARRDRADAAETIDPGVPPTDDGPSGAAAAETPRRGWGPKQIDPDADPLVAAREICLRLLTDRARTRHELAQALRQRGVPDEAAESVLSRFDEVGLIDDAAFAGQYVRSRHTYRGLSRRAIAMELRRKGVDDEVAGEALEEVDPESEEQRARELVDRKLRTVPADTPEQRTKAANRLVGMLARRGYGGGIAYRVVREALAAHGAEIDELGEG</sequence>
<dbReference type="InterPro" id="IPR053924">
    <property type="entry name" value="RecX_HTH_2nd"/>
</dbReference>
<comment type="subcellular location">
    <subcellularLocation>
        <location evidence="1 5">Cytoplasm</location>
    </subcellularLocation>
</comment>
<feature type="domain" description="RecX first three-helical" evidence="8">
    <location>
        <begin position="106"/>
        <end position="144"/>
    </location>
</feature>
<keyword evidence="4 5" id="KW-0963">Cytoplasm</keyword>
<dbReference type="KEGG" id="ppel:H6H00_16875"/>
<evidence type="ECO:0000256" key="1">
    <source>
        <dbReference type="ARBA" id="ARBA00004496"/>
    </source>
</evidence>
<dbReference type="PANTHER" id="PTHR33602:SF1">
    <property type="entry name" value="REGULATORY PROTEIN RECX FAMILY PROTEIN"/>
    <property type="match status" value="1"/>
</dbReference>
<dbReference type="GO" id="GO:0006282">
    <property type="term" value="P:regulation of DNA repair"/>
    <property type="evidence" value="ECO:0007669"/>
    <property type="project" value="UniProtKB-UniRule"/>
</dbReference>
<dbReference type="AlphaFoldDB" id="A0A7G7MS99"/>
<proteinExistence type="inferred from homology"/>
<evidence type="ECO:0000256" key="6">
    <source>
        <dbReference type="SAM" id="MobiDB-lite"/>
    </source>
</evidence>
<evidence type="ECO:0000259" key="7">
    <source>
        <dbReference type="Pfam" id="PF02631"/>
    </source>
</evidence>
<feature type="region of interest" description="Disordered" evidence="6">
    <location>
        <begin position="1"/>
        <end position="99"/>
    </location>
</feature>
<dbReference type="HAMAP" id="MF_01114">
    <property type="entry name" value="RecX"/>
    <property type="match status" value="1"/>
</dbReference>
<protein>
    <recommendedName>
        <fullName evidence="3 5">Regulatory protein RecX</fullName>
    </recommendedName>
</protein>